<reference evidence="1" key="2">
    <citation type="submission" date="2020-09" db="EMBL/GenBank/DDBJ databases">
        <authorList>
            <person name="Sun Q."/>
            <person name="Zhou Y."/>
        </authorList>
    </citation>
    <scope>NUCLEOTIDE SEQUENCE</scope>
    <source>
        <strain evidence="1">CGMCC 1.15519</strain>
    </source>
</reference>
<name>A0A916ZXA6_9SPHN</name>
<gene>
    <name evidence="1" type="ORF">GCM10011529_22880</name>
</gene>
<accession>A0A916ZXA6</accession>
<reference evidence="1" key="1">
    <citation type="journal article" date="2014" name="Int. J. Syst. Evol. Microbiol.">
        <title>Complete genome sequence of Corynebacterium casei LMG S-19264T (=DSM 44701T), isolated from a smear-ripened cheese.</title>
        <authorList>
            <consortium name="US DOE Joint Genome Institute (JGI-PGF)"/>
            <person name="Walter F."/>
            <person name="Albersmeier A."/>
            <person name="Kalinowski J."/>
            <person name="Ruckert C."/>
        </authorList>
    </citation>
    <scope>NUCLEOTIDE SEQUENCE</scope>
    <source>
        <strain evidence="1">CGMCC 1.15519</strain>
    </source>
</reference>
<dbReference type="Pfam" id="PF11149">
    <property type="entry name" value="DUF2924"/>
    <property type="match status" value="1"/>
</dbReference>
<dbReference type="InterPro" id="IPR021322">
    <property type="entry name" value="DUF2924"/>
</dbReference>
<evidence type="ECO:0000313" key="1">
    <source>
        <dbReference type="EMBL" id="GGE15885.1"/>
    </source>
</evidence>
<evidence type="ECO:0008006" key="3">
    <source>
        <dbReference type="Google" id="ProtNLM"/>
    </source>
</evidence>
<proteinExistence type="predicted"/>
<sequence length="157" mass="17225">MSRLDDKLAGLATLSPAQLRAEWQRLYRVPAPRVSVDMLVRGIAWQLQERALGGLAPAATRELKRLAMRAGDDTSSLAAKPASTVAADLRPGTTLMRSWGDRNWSVLITENGLVFEGRQYESLSKIAREITGAHWSGPRFFGLKTAGTKRVKDLAHA</sequence>
<dbReference type="RefSeq" id="WP_188763079.1">
    <property type="nucleotide sequence ID" value="NZ_BMJM01000007.1"/>
</dbReference>
<dbReference type="AlphaFoldDB" id="A0A916ZXA6"/>
<evidence type="ECO:0000313" key="2">
    <source>
        <dbReference type="Proteomes" id="UP000635071"/>
    </source>
</evidence>
<comment type="caution">
    <text evidence="1">The sequence shown here is derived from an EMBL/GenBank/DDBJ whole genome shotgun (WGS) entry which is preliminary data.</text>
</comment>
<protein>
    <recommendedName>
        <fullName evidence="3">DUF2924 domain-containing protein</fullName>
    </recommendedName>
</protein>
<dbReference type="EMBL" id="BMJM01000007">
    <property type="protein sequence ID" value="GGE15885.1"/>
    <property type="molecule type" value="Genomic_DNA"/>
</dbReference>
<organism evidence="1 2">
    <name type="scientific">Sandarakinorhabdus glacialis</name>
    <dbReference type="NCBI Taxonomy" id="1614636"/>
    <lineage>
        <taxon>Bacteria</taxon>
        <taxon>Pseudomonadati</taxon>
        <taxon>Pseudomonadota</taxon>
        <taxon>Alphaproteobacteria</taxon>
        <taxon>Sphingomonadales</taxon>
        <taxon>Sphingosinicellaceae</taxon>
        <taxon>Sandarakinorhabdus</taxon>
    </lineage>
</organism>
<dbReference type="Proteomes" id="UP000635071">
    <property type="component" value="Unassembled WGS sequence"/>
</dbReference>
<keyword evidence="2" id="KW-1185">Reference proteome</keyword>